<gene>
    <name evidence="2" type="primary">39</name>
    <name evidence="2" type="ORF">PBI_KORRA_39</name>
</gene>
<keyword evidence="3" id="KW-1185">Reference proteome</keyword>
<reference evidence="2" key="1">
    <citation type="submission" date="2017-04" db="EMBL/GenBank/DDBJ databases">
        <authorList>
            <person name="Schneider V.M."/>
            <person name="Guerrero C.A."/>
            <person name="Garlena R.A."/>
            <person name="Russell D.A."/>
            <person name="Pope W.H."/>
            <person name="Jacobs-Sera D."/>
            <person name="Hatfull G.F."/>
        </authorList>
    </citation>
    <scope>NUCLEOTIDE SEQUENCE [LARGE SCALE GENOMIC DNA]</scope>
</reference>
<sequence length="115" mass="13443">MSRVWQLMGLAGVAVLGLLVGVLVPDFPDSLILVLYLVAFFAILLAYSKWKDLSRDQRESRMQDRQAEFHRLYARYREASRTAYREYLDSTAPITGEEFQFPSYAEWREDRAETN</sequence>
<keyword evidence="1" id="KW-0472">Membrane</keyword>
<accession>A0A0U4IMC7</accession>
<dbReference type="RefSeq" id="YP_009602781.1">
    <property type="nucleotide sequence ID" value="NC_041943.1"/>
</dbReference>
<evidence type="ECO:0000256" key="1">
    <source>
        <dbReference type="SAM" id="Phobius"/>
    </source>
</evidence>
<organism evidence="2 3">
    <name type="scientific">Arthrobacter phage Korra</name>
    <dbReference type="NCBI Taxonomy" id="1772304"/>
    <lineage>
        <taxon>Viruses</taxon>
        <taxon>Duplodnaviria</taxon>
        <taxon>Heunggongvirae</taxon>
        <taxon>Uroviricota</taxon>
        <taxon>Caudoviricetes</taxon>
        <taxon>Korravirus</taxon>
        <taxon>Korravirus korra</taxon>
    </lineage>
</organism>
<protein>
    <submittedName>
        <fullName evidence="2">Uncharacterized protein</fullName>
    </submittedName>
</protein>
<keyword evidence="1" id="KW-1133">Transmembrane helix</keyword>
<proteinExistence type="predicted"/>
<name>A0A0U4IMC7_9CAUD</name>
<keyword evidence="1" id="KW-0812">Transmembrane</keyword>
<evidence type="ECO:0000313" key="3">
    <source>
        <dbReference type="Proteomes" id="UP000222050"/>
    </source>
</evidence>
<dbReference type="EMBL" id="KU160653">
    <property type="protein sequence ID" value="ALY09503.1"/>
    <property type="molecule type" value="Genomic_DNA"/>
</dbReference>
<dbReference type="KEGG" id="vg:40078646"/>
<feature type="transmembrane region" description="Helical" evidence="1">
    <location>
        <begin position="30"/>
        <end position="48"/>
    </location>
</feature>
<feature type="transmembrane region" description="Helical" evidence="1">
    <location>
        <begin position="7"/>
        <end position="24"/>
    </location>
</feature>
<evidence type="ECO:0000313" key="2">
    <source>
        <dbReference type="EMBL" id="ALY09503.1"/>
    </source>
</evidence>
<dbReference type="GeneID" id="40078646"/>
<dbReference type="Proteomes" id="UP000222050">
    <property type="component" value="Segment"/>
</dbReference>